<dbReference type="RefSeq" id="WP_009014687.1">
    <property type="nucleotide sequence ID" value="NZ_JAXVQC010000125.1"/>
</dbReference>
<sequence length="98" mass="11041">MKDIVIEGLSTLVSLLLGGLAGYVIAYVTGLRAVRKGMQLILRASLNDMYVRFQETAPTAEEKQVWQEMYGVYEHLADNGVMNAKHEEVLHMAEMVRK</sequence>
<organism evidence="2 3">
    <name type="scientific">Acidaminococcus fermentans</name>
    <dbReference type="NCBI Taxonomy" id="905"/>
    <lineage>
        <taxon>Bacteria</taxon>
        <taxon>Bacillati</taxon>
        <taxon>Bacillota</taxon>
        <taxon>Negativicutes</taxon>
        <taxon>Acidaminococcales</taxon>
        <taxon>Acidaminococcaceae</taxon>
        <taxon>Acidaminococcus</taxon>
    </lineage>
</organism>
<feature type="transmembrane region" description="Helical" evidence="1">
    <location>
        <begin position="12"/>
        <end position="34"/>
    </location>
</feature>
<protein>
    <recommendedName>
        <fullName evidence="4">Phage protein</fullName>
    </recommendedName>
</protein>
<evidence type="ECO:0000313" key="3">
    <source>
        <dbReference type="Proteomes" id="UP000441455"/>
    </source>
</evidence>
<dbReference type="Proteomes" id="UP000441455">
    <property type="component" value="Unassembled WGS sequence"/>
</dbReference>
<keyword evidence="1" id="KW-0472">Membrane</keyword>
<reference evidence="2 3" key="1">
    <citation type="submission" date="2019-08" db="EMBL/GenBank/DDBJ databases">
        <title>In-depth cultivation of the pig gut microbiome towards novel bacterial diversity and tailored functional studies.</title>
        <authorList>
            <person name="Wylensek D."/>
            <person name="Hitch T.C.A."/>
            <person name="Clavel T."/>
        </authorList>
    </citation>
    <scope>NUCLEOTIDE SEQUENCE [LARGE SCALE GENOMIC DNA]</scope>
    <source>
        <strain evidence="2 3">WCA-389-WT-5B</strain>
    </source>
</reference>
<dbReference type="EMBL" id="VULN01000010">
    <property type="protein sequence ID" value="MSS82468.1"/>
    <property type="molecule type" value="Genomic_DNA"/>
</dbReference>
<evidence type="ECO:0000256" key="1">
    <source>
        <dbReference type="SAM" id="Phobius"/>
    </source>
</evidence>
<evidence type="ECO:0008006" key="4">
    <source>
        <dbReference type="Google" id="ProtNLM"/>
    </source>
</evidence>
<name>A0A6N7W2T4_ACIFE</name>
<evidence type="ECO:0000313" key="2">
    <source>
        <dbReference type="EMBL" id="MSS82468.1"/>
    </source>
</evidence>
<accession>A0A6N7W2T4</accession>
<dbReference type="AlphaFoldDB" id="A0A6N7W2T4"/>
<gene>
    <name evidence="2" type="ORF">FX155_07665</name>
</gene>
<keyword evidence="1" id="KW-0812">Transmembrane</keyword>
<keyword evidence="1" id="KW-1133">Transmembrane helix</keyword>
<proteinExistence type="predicted"/>
<dbReference type="GeneID" id="92878547"/>
<comment type="caution">
    <text evidence="2">The sequence shown here is derived from an EMBL/GenBank/DDBJ whole genome shotgun (WGS) entry which is preliminary data.</text>
</comment>